<evidence type="ECO:0000256" key="2">
    <source>
        <dbReference type="ARBA" id="ARBA00022473"/>
    </source>
</evidence>
<organism evidence="11 12">
    <name type="scientific">Amphibalanus amphitrite</name>
    <name type="common">Striped barnacle</name>
    <name type="synonym">Balanus amphitrite</name>
    <dbReference type="NCBI Taxonomy" id="1232801"/>
    <lineage>
        <taxon>Eukaryota</taxon>
        <taxon>Metazoa</taxon>
        <taxon>Ecdysozoa</taxon>
        <taxon>Arthropoda</taxon>
        <taxon>Crustacea</taxon>
        <taxon>Multicrustacea</taxon>
        <taxon>Cirripedia</taxon>
        <taxon>Thoracica</taxon>
        <taxon>Thoracicalcarea</taxon>
        <taxon>Balanomorpha</taxon>
        <taxon>Balanoidea</taxon>
        <taxon>Balanidae</taxon>
        <taxon>Amphibalaninae</taxon>
        <taxon>Amphibalanus</taxon>
    </lineage>
</organism>
<feature type="region of interest" description="Disordered" evidence="9">
    <location>
        <begin position="1"/>
        <end position="113"/>
    </location>
</feature>
<feature type="compositionally biased region" description="Basic residues" evidence="9">
    <location>
        <begin position="208"/>
        <end position="217"/>
    </location>
</feature>
<dbReference type="OrthoDB" id="6159439at2759"/>
<dbReference type="PRINTS" id="PR00031">
    <property type="entry name" value="HTHREPRESSR"/>
</dbReference>
<dbReference type="GO" id="GO:0000978">
    <property type="term" value="F:RNA polymerase II cis-regulatory region sequence-specific DNA binding"/>
    <property type="evidence" value="ECO:0007669"/>
    <property type="project" value="TreeGrafter"/>
</dbReference>
<feature type="compositionally biased region" description="Low complexity" evidence="9">
    <location>
        <begin position="279"/>
        <end position="300"/>
    </location>
</feature>
<reference evidence="11 12" key="1">
    <citation type="submission" date="2019-07" db="EMBL/GenBank/DDBJ databases">
        <title>Draft genome assembly of a fouling barnacle, Amphibalanus amphitrite (Darwin, 1854): The first reference genome for Thecostraca.</title>
        <authorList>
            <person name="Kim W."/>
        </authorList>
    </citation>
    <scope>NUCLEOTIDE SEQUENCE [LARGE SCALE GENOMIC DNA]</scope>
    <source>
        <strain evidence="11">SNU_AA5</strain>
        <tissue evidence="11">Soma without cirri and trophi</tissue>
    </source>
</reference>
<keyword evidence="5 7" id="KW-0539">Nucleus</keyword>
<keyword evidence="4 7" id="KW-0371">Homeobox</keyword>
<dbReference type="SMART" id="SM00389">
    <property type="entry name" value="HOX"/>
    <property type="match status" value="1"/>
</dbReference>
<evidence type="ECO:0000256" key="4">
    <source>
        <dbReference type="ARBA" id="ARBA00023155"/>
    </source>
</evidence>
<proteinExistence type="inferred from homology"/>
<dbReference type="InterPro" id="IPR000047">
    <property type="entry name" value="HTH_motif"/>
</dbReference>
<evidence type="ECO:0000256" key="8">
    <source>
        <dbReference type="RuleBase" id="RU000682"/>
    </source>
</evidence>
<evidence type="ECO:0000313" key="12">
    <source>
        <dbReference type="Proteomes" id="UP000440578"/>
    </source>
</evidence>
<dbReference type="CDD" id="cd00086">
    <property type="entry name" value="homeodomain"/>
    <property type="match status" value="1"/>
</dbReference>
<name>A0A6A4X2Y8_AMPAM</name>
<feature type="compositionally biased region" description="Low complexity" evidence="9">
    <location>
        <begin position="90"/>
        <end position="107"/>
    </location>
</feature>
<dbReference type="AlphaFoldDB" id="A0A6A4X2Y8"/>
<dbReference type="InterPro" id="IPR020479">
    <property type="entry name" value="HD_metazoa"/>
</dbReference>
<evidence type="ECO:0000313" key="11">
    <source>
        <dbReference type="EMBL" id="KAF0309298.1"/>
    </source>
</evidence>
<feature type="compositionally biased region" description="Low complexity" evidence="9">
    <location>
        <begin position="1"/>
        <end position="10"/>
    </location>
</feature>
<dbReference type="GO" id="GO:0005634">
    <property type="term" value="C:nucleus"/>
    <property type="evidence" value="ECO:0007669"/>
    <property type="project" value="UniProtKB-SubCell"/>
</dbReference>
<feature type="region of interest" description="Disordered" evidence="9">
    <location>
        <begin position="259"/>
        <end position="316"/>
    </location>
</feature>
<evidence type="ECO:0000256" key="6">
    <source>
        <dbReference type="ARBA" id="ARBA00038449"/>
    </source>
</evidence>
<gene>
    <name evidence="11" type="primary">eve_0</name>
    <name evidence="11" type="ORF">FJT64_019583</name>
</gene>
<dbReference type="GO" id="GO:0000981">
    <property type="term" value="F:DNA-binding transcription factor activity, RNA polymerase II-specific"/>
    <property type="evidence" value="ECO:0007669"/>
    <property type="project" value="InterPro"/>
</dbReference>
<dbReference type="InterPro" id="IPR052002">
    <property type="entry name" value="Even-skipped_HD"/>
</dbReference>
<evidence type="ECO:0000259" key="10">
    <source>
        <dbReference type="PROSITE" id="PS50071"/>
    </source>
</evidence>
<dbReference type="Pfam" id="PF00046">
    <property type="entry name" value="Homeodomain"/>
    <property type="match status" value="1"/>
</dbReference>
<evidence type="ECO:0000256" key="5">
    <source>
        <dbReference type="ARBA" id="ARBA00023242"/>
    </source>
</evidence>
<feature type="DNA-binding region" description="Homeobox" evidence="7">
    <location>
        <begin position="109"/>
        <end position="168"/>
    </location>
</feature>
<feature type="compositionally biased region" description="Low complexity" evidence="9">
    <location>
        <begin position="47"/>
        <end position="61"/>
    </location>
</feature>
<comment type="similarity">
    <text evidence="6">Belongs to the even-skipped homeobox family.</text>
</comment>
<keyword evidence="2" id="KW-0217">Developmental protein</keyword>
<dbReference type="SUPFAM" id="SSF46689">
    <property type="entry name" value="Homeodomain-like"/>
    <property type="match status" value="1"/>
</dbReference>
<feature type="compositionally biased region" description="Pro residues" evidence="9">
    <location>
        <begin position="11"/>
        <end position="21"/>
    </location>
</feature>
<evidence type="ECO:0000256" key="7">
    <source>
        <dbReference type="PROSITE-ProRule" id="PRU00108"/>
    </source>
</evidence>
<dbReference type="InterPro" id="IPR017970">
    <property type="entry name" value="Homeobox_CS"/>
</dbReference>
<sequence length="316" mass="33321">MSSRQPSPAAAEPPPPPPFFPGPAYSLDLLKAYGELREPAASPPPVSADSSGSPPKAAASSEDSKTASCDSTDQLPEERPQHRSTPPPSSGTKLTSGDLTTGGTPDPGIRRYRTAFRPDQIKRLEAEFLKDNYVSRPKRNELATELGLAEGTIKVWFQNRRMKHKRQQMTSWPLDPRFADPTLAALLLQAAVASGGYGPYGAAPPPPPHHHPAHHSHPGGPPAAVLPHLAGYYGPLAAAKGRFSPYPALPLRPQPSLASGFLLPPPPQPPLLGSAGRGSLSPPLVASSAAAVTTSSPDPSTFFRPFKSDSPPPGER</sequence>
<dbReference type="InterPro" id="IPR001356">
    <property type="entry name" value="HD"/>
</dbReference>
<dbReference type="PRINTS" id="PR00024">
    <property type="entry name" value="HOMEOBOX"/>
</dbReference>
<keyword evidence="12" id="KW-1185">Reference proteome</keyword>
<dbReference type="Gene3D" id="1.10.10.60">
    <property type="entry name" value="Homeodomain-like"/>
    <property type="match status" value="1"/>
</dbReference>
<keyword evidence="3 7" id="KW-0238">DNA-binding</keyword>
<accession>A0A6A4X2Y8</accession>
<dbReference type="PANTHER" id="PTHR46294">
    <property type="entry name" value="SEGMENTATION PROTEIN EVEN-SKIPPED"/>
    <property type="match status" value="1"/>
</dbReference>
<dbReference type="Proteomes" id="UP000440578">
    <property type="component" value="Unassembled WGS sequence"/>
</dbReference>
<evidence type="ECO:0000256" key="3">
    <source>
        <dbReference type="ARBA" id="ARBA00023125"/>
    </source>
</evidence>
<evidence type="ECO:0000256" key="1">
    <source>
        <dbReference type="ARBA" id="ARBA00004123"/>
    </source>
</evidence>
<comment type="caution">
    <text evidence="11">The sequence shown here is derived from an EMBL/GenBank/DDBJ whole genome shotgun (WGS) entry which is preliminary data.</text>
</comment>
<dbReference type="PANTHER" id="PTHR46294:SF4">
    <property type="entry name" value="SEGMENTATION PROTEIN EVEN-SKIPPED"/>
    <property type="match status" value="1"/>
</dbReference>
<evidence type="ECO:0000256" key="9">
    <source>
        <dbReference type="SAM" id="MobiDB-lite"/>
    </source>
</evidence>
<feature type="domain" description="Homeobox" evidence="10">
    <location>
        <begin position="107"/>
        <end position="167"/>
    </location>
</feature>
<feature type="region of interest" description="Disordered" evidence="9">
    <location>
        <begin position="199"/>
        <end position="223"/>
    </location>
</feature>
<protein>
    <submittedName>
        <fullName evidence="11">Segmentation protein even-skipped</fullName>
    </submittedName>
</protein>
<dbReference type="PROSITE" id="PS50071">
    <property type="entry name" value="HOMEOBOX_2"/>
    <property type="match status" value="1"/>
</dbReference>
<dbReference type="PROSITE" id="PS00027">
    <property type="entry name" value="HOMEOBOX_1"/>
    <property type="match status" value="1"/>
</dbReference>
<dbReference type="EMBL" id="VIIS01000417">
    <property type="protein sequence ID" value="KAF0309298.1"/>
    <property type="molecule type" value="Genomic_DNA"/>
</dbReference>
<comment type="subcellular location">
    <subcellularLocation>
        <location evidence="1 7 8">Nucleus</location>
    </subcellularLocation>
</comment>
<dbReference type="InterPro" id="IPR009057">
    <property type="entry name" value="Homeodomain-like_sf"/>
</dbReference>